<comment type="caution">
    <text evidence="1">The sequence shown here is derived from an EMBL/GenBank/DDBJ whole genome shotgun (WGS) entry which is preliminary data.</text>
</comment>
<organism evidence="1 2">
    <name type="scientific">Mycobacterium kansasii</name>
    <dbReference type="NCBI Taxonomy" id="1768"/>
    <lineage>
        <taxon>Bacteria</taxon>
        <taxon>Bacillati</taxon>
        <taxon>Actinomycetota</taxon>
        <taxon>Actinomycetes</taxon>
        <taxon>Mycobacteriales</taxon>
        <taxon>Mycobacteriaceae</taxon>
        <taxon>Mycobacterium</taxon>
    </lineage>
</organism>
<name>A0A1V3XUR4_MYCKA</name>
<dbReference type="Proteomes" id="UP000189229">
    <property type="component" value="Unassembled WGS sequence"/>
</dbReference>
<sequence length="217" mass="23188">MNISAELAEIATYGGFFALSTGRDDAGWHPVVQSYSDGFADLVKATAQRYHTAELRIGASLVHLGHAARLWSPVLACALAHGVLPDLSDLQRADDTAQLRLPEPVGEPVPAPRSSRTRCTALSCATTWNSSRPALRSSWPPACYAAISRPHSSERPACCCRYGPTCGCRSSKPPLPCCASAGWPPPACSPARPRLQAAQLLPVLSGAGWRHMRRLPP</sequence>
<evidence type="ECO:0000313" key="2">
    <source>
        <dbReference type="Proteomes" id="UP000189229"/>
    </source>
</evidence>
<reference evidence="1 2" key="1">
    <citation type="submission" date="2017-02" db="EMBL/GenBank/DDBJ databases">
        <title>Complete genome sequences of Mycobacterium kansasii strains isolated from rhesus macaques.</title>
        <authorList>
            <person name="Panda A."/>
            <person name="Nagaraj S."/>
            <person name="Zhao X."/>
            <person name="Tettelin H."/>
            <person name="Detolla L.J."/>
        </authorList>
    </citation>
    <scope>NUCLEOTIDE SEQUENCE [LARGE SCALE GENOMIC DNA]</scope>
    <source>
        <strain evidence="1 2">11-3813</strain>
    </source>
</reference>
<protein>
    <submittedName>
        <fullName evidence="1">Uncharacterized protein</fullName>
    </submittedName>
</protein>
<accession>A0A1V3XUR4</accession>
<evidence type="ECO:0000313" key="1">
    <source>
        <dbReference type="EMBL" id="OOK82944.1"/>
    </source>
</evidence>
<dbReference type="EMBL" id="MVBM01000001">
    <property type="protein sequence ID" value="OOK82944.1"/>
    <property type="molecule type" value="Genomic_DNA"/>
</dbReference>
<proteinExistence type="predicted"/>
<dbReference type="AlphaFoldDB" id="A0A1V3XUR4"/>
<gene>
    <name evidence="1" type="ORF">BZL30_0319</name>
</gene>